<feature type="domain" description="ZZ-type" evidence="6">
    <location>
        <begin position="502"/>
        <end position="553"/>
    </location>
</feature>
<evidence type="ECO:0000256" key="3">
    <source>
        <dbReference type="ARBA" id="ARBA00022833"/>
    </source>
</evidence>
<dbReference type="Proteomes" id="UP001139887">
    <property type="component" value="Unassembled WGS sequence"/>
</dbReference>
<dbReference type="InterPro" id="IPR043145">
    <property type="entry name" value="Znf_ZZ_sf"/>
</dbReference>
<evidence type="ECO:0000259" key="6">
    <source>
        <dbReference type="PROSITE" id="PS50135"/>
    </source>
</evidence>
<dbReference type="InterPro" id="IPR032350">
    <property type="entry name" value="Nbr1_FW"/>
</dbReference>
<feature type="compositionally biased region" description="Polar residues" evidence="5">
    <location>
        <begin position="801"/>
        <end position="819"/>
    </location>
</feature>
<dbReference type="SMART" id="SM00291">
    <property type="entry name" value="ZnF_ZZ"/>
    <property type="match status" value="5"/>
</dbReference>
<dbReference type="Pfam" id="PF00569">
    <property type="entry name" value="ZZ"/>
    <property type="match status" value="3"/>
</dbReference>
<dbReference type="CDD" id="cd14947">
    <property type="entry name" value="NBR1_like"/>
    <property type="match status" value="1"/>
</dbReference>
<dbReference type="Gene3D" id="3.30.60.90">
    <property type="match status" value="4"/>
</dbReference>
<dbReference type="InterPro" id="IPR000433">
    <property type="entry name" value="Znf_ZZ"/>
</dbReference>
<keyword evidence="1" id="KW-0479">Metal-binding</keyword>
<feature type="region of interest" description="Disordered" evidence="5">
    <location>
        <begin position="977"/>
        <end position="1016"/>
    </location>
</feature>
<dbReference type="CDD" id="cd02249">
    <property type="entry name" value="ZZ"/>
    <property type="match status" value="2"/>
</dbReference>
<feature type="region of interest" description="Disordered" evidence="5">
    <location>
        <begin position="939"/>
        <end position="962"/>
    </location>
</feature>
<dbReference type="GO" id="GO:0008270">
    <property type="term" value="F:zinc ion binding"/>
    <property type="evidence" value="ECO:0007669"/>
    <property type="project" value="UniProtKB-KW"/>
</dbReference>
<dbReference type="Gene3D" id="2.60.40.10">
    <property type="entry name" value="Immunoglobulins"/>
    <property type="match status" value="1"/>
</dbReference>
<dbReference type="CDD" id="cd02340">
    <property type="entry name" value="ZZ_NBR1_like"/>
    <property type="match status" value="1"/>
</dbReference>
<feature type="region of interest" description="Disordered" evidence="5">
    <location>
        <begin position="792"/>
        <end position="819"/>
    </location>
</feature>
<feature type="compositionally biased region" description="Polar residues" evidence="5">
    <location>
        <begin position="941"/>
        <end position="958"/>
    </location>
</feature>
<dbReference type="PANTHER" id="PTHR20930">
    <property type="entry name" value="OVARIAN CARCINOMA ANTIGEN CA125-RELATED"/>
    <property type="match status" value="1"/>
</dbReference>
<comment type="caution">
    <text evidence="7">The sequence shown here is derived from an EMBL/GenBank/DDBJ whole genome shotgun (WGS) entry which is preliminary data.</text>
</comment>
<feature type="domain" description="ZZ-type" evidence="6">
    <location>
        <begin position="153"/>
        <end position="202"/>
    </location>
</feature>
<dbReference type="PROSITE" id="PS01357">
    <property type="entry name" value="ZF_ZZ_1"/>
    <property type="match status" value="2"/>
</dbReference>
<keyword evidence="2 4" id="KW-0863">Zinc-finger</keyword>
<feature type="compositionally biased region" description="Polar residues" evidence="5">
    <location>
        <begin position="977"/>
        <end position="991"/>
    </location>
</feature>
<keyword evidence="8" id="KW-1185">Reference proteome</keyword>
<gene>
    <name evidence="7" type="ORF">IWW36_003550</name>
</gene>
<sequence>MSFGPQQLNSAVSQLDAKIAELETAITNASNEAQARVSRDLKRAWEGVYNALSFSPNPAQSSRSYAAWAANSSPRIPADANAPLEPEDTRMAMMAEDTTCSHCQTAIEDVLWKCTDCKDQHRLCNKCKLSSPCKLQDHFMIAWPIGKHTIDKDKYIICDHCNKAVVGLRWKCNECSSFDMCNDCFNSAGHKHSLTPMYLSDTAMYPTGSATYTCNRCSSKISPPVFCCLTCSDFHLCSDCVDKGEACSHHNFAAIAIDTTSLGKSAKTAEPAQSTQSKPHDSKTSSPLAIIVCNECKKSVDGIRHRCTRCKDYDLCDRCYRNVTQIHPGHGFVHFGPPMHPPYRHHAVRPHGPYRGHHRPHGNCCGRTNHALRGRPHPNLTMCRFALPPVDHPLPSSSSSTAAASSSKPAPSAPMSCPPPPPPPMPPHATLASCVMPPPPPLPSHVTPVGCIMPPPPPPPIMRCPMPPPSGPPVPAACPQLTSDRGTVTSNENEPSAAITSHPGVYCDACDAPIVGIRYKCGNCLDYDLCSKCEPVTKHNEDHLFIMMRQRYSAPTQKPMLSMVYPPIKLPSQSSAKCASSTVVNNKTTLPVSSAQSSNMVSVQKLSRNTSVLETKKYEAVFVEDVTIPDGTVVAPNESFVKIWSVANMGDSEWPEGTMLVHIDGAPMLVGSKKATPVVIGKRYEQIGIAADLIAPSEPGQYVSQWRLMTVDGHYFGAGLWCNIVVEQPKGTAGASDTNGAPGNINRGLAISSAATASEKSSGKQSEVASMNSSGILVAADTSEAANSTVPLGDVSAGINAKSTSGSATSGLETPSNTMSMESLSSTFVKIGSDLMSEIRRLDQSIKELQLRQDMLDVASHSRQQQQPHAPAATSGNSSGNQSINRSGPHSFDIATAPENASEKPIQKYPSSESPDHKRASYTSIDLLTSPPMNIDMAAQHASQSPKSPATQSETSSMREFYSSAARLEQLLESSRMLNSRLTSSPSGSISTKDESTEDYEMINDFEPSPIPGQSK</sequence>
<dbReference type="EMBL" id="JANBUW010000228">
    <property type="protein sequence ID" value="KAJ2848008.1"/>
    <property type="molecule type" value="Genomic_DNA"/>
</dbReference>
<protein>
    <recommendedName>
        <fullName evidence="6">ZZ-type domain-containing protein</fullName>
    </recommendedName>
</protein>
<evidence type="ECO:0000256" key="2">
    <source>
        <dbReference type="ARBA" id="ARBA00022771"/>
    </source>
</evidence>
<feature type="compositionally biased region" description="Low complexity" evidence="5">
    <location>
        <begin position="393"/>
        <end position="415"/>
    </location>
</feature>
<feature type="compositionally biased region" description="Polar residues" evidence="5">
    <location>
        <begin position="861"/>
        <end position="888"/>
    </location>
</feature>
<accession>A0A9W8I565</accession>
<evidence type="ECO:0000313" key="8">
    <source>
        <dbReference type="Proteomes" id="UP001139887"/>
    </source>
</evidence>
<organism evidence="7 8">
    <name type="scientific">Coemansia brasiliensis</name>
    <dbReference type="NCBI Taxonomy" id="2650707"/>
    <lineage>
        <taxon>Eukaryota</taxon>
        <taxon>Fungi</taxon>
        <taxon>Fungi incertae sedis</taxon>
        <taxon>Zoopagomycota</taxon>
        <taxon>Kickxellomycotina</taxon>
        <taxon>Kickxellomycetes</taxon>
        <taxon>Kickxellales</taxon>
        <taxon>Kickxellaceae</taxon>
        <taxon>Coemansia</taxon>
    </lineage>
</organism>
<evidence type="ECO:0000256" key="4">
    <source>
        <dbReference type="PROSITE-ProRule" id="PRU00228"/>
    </source>
</evidence>
<dbReference type="SUPFAM" id="SSF57850">
    <property type="entry name" value="RING/U-box"/>
    <property type="match status" value="5"/>
</dbReference>
<dbReference type="AlphaFoldDB" id="A0A9W8I565"/>
<dbReference type="PROSITE" id="PS50135">
    <property type="entry name" value="ZF_ZZ_2"/>
    <property type="match status" value="2"/>
</dbReference>
<keyword evidence="3" id="KW-0862">Zinc</keyword>
<dbReference type="PANTHER" id="PTHR20930:SF0">
    <property type="entry name" value="PROTEIN ILRUN"/>
    <property type="match status" value="1"/>
</dbReference>
<reference evidence="7" key="1">
    <citation type="submission" date="2022-07" db="EMBL/GenBank/DDBJ databases">
        <title>Phylogenomic reconstructions and comparative analyses of Kickxellomycotina fungi.</title>
        <authorList>
            <person name="Reynolds N.K."/>
            <person name="Stajich J.E."/>
            <person name="Barry K."/>
            <person name="Grigoriev I.V."/>
            <person name="Crous P."/>
            <person name="Smith M.E."/>
        </authorList>
    </citation>
    <scope>NUCLEOTIDE SEQUENCE</scope>
    <source>
        <strain evidence="7">NRRL 1566</strain>
    </source>
</reference>
<feature type="region of interest" description="Disordered" evidence="5">
    <location>
        <begin position="859"/>
        <end position="919"/>
    </location>
</feature>
<evidence type="ECO:0000256" key="5">
    <source>
        <dbReference type="SAM" id="MobiDB-lite"/>
    </source>
</evidence>
<dbReference type="InterPro" id="IPR013783">
    <property type="entry name" value="Ig-like_fold"/>
</dbReference>
<feature type="region of interest" description="Disordered" evidence="5">
    <location>
        <begin position="393"/>
        <end position="423"/>
    </location>
</feature>
<evidence type="ECO:0000313" key="7">
    <source>
        <dbReference type="EMBL" id="KAJ2848008.1"/>
    </source>
</evidence>
<name>A0A9W8I565_9FUNG</name>
<evidence type="ECO:0000256" key="1">
    <source>
        <dbReference type="ARBA" id="ARBA00022723"/>
    </source>
</evidence>
<dbReference type="OrthoDB" id="661148at2759"/>
<proteinExistence type="predicted"/>
<dbReference type="Pfam" id="PF16158">
    <property type="entry name" value="N_BRCA1_IG"/>
    <property type="match status" value="1"/>
</dbReference>